<dbReference type="RefSeq" id="WP_047884618.1">
    <property type="nucleotide sequence ID" value="NZ_CP071326.1"/>
</dbReference>
<dbReference type="Proteomes" id="UP000035909">
    <property type="component" value="Unassembled WGS sequence"/>
</dbReference>
<evidence type="ECO:0000313" key="2">
    <source>
        <dbReference type="Proteomes" id="UP000035909"/>
    </source>
</evidence>
<evidence type="ECO:0000313" key="1">
    <source>
        <dbReference type="EMBL" id="KLV10453.1"/>
    </source>
</evidence>
<dbReference type="AlphaFoldDB" id="A0A0J1HFQ1"/>
<keyword evidence="2" id="KW-1185">Reference proteome</keyword>
<sequence>MEFTTNRIPVKNKETEPEFPCHDRLNEQRSKEELKRWWNVPYIDELYYEETGAIGVFVLDGSTWDNPRKISEHDSFDEAVSAAGFYVKHSPLWRKFDEPYEPTARIEHLMDMSPLIHGKLKKPSKEELFSHMFSWLPESDAKDKVKIVG</sequence>
<dbReference type="PATRIC" id="fig|320778.3.peg.1709"/>
<dbReference type="OrthoDB" id="5816951at2"/>
<protein>
    <submittedName>
        <fullName evidence="1">Uncharacterized protein</fullName>
    </submittedName>
</protein>
<gene>
    <name evidence="1" type="ORF">ABT57_07880</name>
</gene>
<comment type="caution">
    <text evidence="1">The sequence shown here is derived from an EMBL/GenBank/DDBJ whole genome shotgun (WGS) entry which is preliminary data.</text>
</comment>
<dbReference type="EMBL" id="LDOU01000006">
    <property type="protein sequence ID" value="KLV10453.1"/>
    <property type="molecule type" value="Genomic_DNA"/>
</dbReference>
<name>A0A0J1HFQ1_9GAMM</name>
<reference evidence="1 2" key="1">
    <citation type="submission" date="2015-05" db="EMBL/GenBank/DDBJ databases">
        <title>Photobacterium galathea sp. nov.</title>
        <authorList>
            <person name="Machado H."/>
            <person name="Gram L."/>
        </authorList>
    </citation>
    <scope>NUCLEOTIDE SEQUENCE [LARGE SCALE GENOMIC DNA]</scope>
    <source>
        <strain evidence="1 2">DSM 22954</strain>
    </source>
</reference>
<organism evidence="1 2">
    <name type="scientific">Photobacterium ganghwense</name>
    <dbReference type="NCBI Taxonomy" id="320778"/>
    <lineage>
        <taxon>Bacteria</taxon>
        <taxon>Pseudomonadati</taxon>
        <taxon>Pseudomonadota</taxon>
        <taxon>Gammaproteobacteria</taxon>
        <taxon>Vibrionales</taxon>
        <taxon>Vibrionaceae</taxon>
        <taxon>Photobacterium</taxon>
    </lineage>
</organism>
<accession>A0A0J1HFQ1</accession>
<proteinExistence type="predicted"/>